<reference evidence="7 8" key="1">
    <citation type="submission" date="2020-11" db="EMBL/GenBank/DDBJ databases">
        <title>Genomic insight of Alicyclobacillus mali FL 18 reveals a new arsenic-resistant strain, with potential in environmental biotechnology.</title>
        <authorList>
            <person name="Fiorentino G."/>
            <person name="Gallo G."/>
            <person name="Aulitto M."/>
        </authorList>
    </citation>
    <scope>NUCLEOTIDE SEQUENCE [LARGE SCALE GENOMIC DNA]</scope>
    <source>
        <strain evidence="7 8">FL 18</strain>
    </source>
</reference>
<dbReference type="Gene3D" id="3.30.420.40">
    <property type="match status" value="2"/>
</dbReference>
<dbReference type="PROSITE" id="PS00445">
    <property type="entry name" value="FGGY_KINASES_2"/>
    <property type="match status" value="1"/>
</dbReference>
<dbReference type="PANTHER" id="PTHR43095">
    <property type="entry name" value="SUGAR KINASE"/>
    <property type="match status" value="1"/>
</dbReference>
<dbReference type="PANTHER" id="PTHR43095:SF2">
    <property type="entry name" value="GLUCONOKINASE"/>
    <property type="match status" value="1"/>
</dbReference>
<evidence type="ECO:0000256" key="4">
    <source>
        <dbReference type="RuleBase" id="RU003733"/>
    </source>
</evidence>
<dbReference type="Pfam" id="PF00370">
    <property type="entry name" value="FGGY_N"/>
    <property type="match status" value="1"/>
</dbReference>
<dbReference type="Proteomes" id="UP000642910">
    <property type="component" value="Unassembled WGS sequence"/>
</dbReference>
<evidence type="ECO:0000313" key="7">
    <source>
        <dbReference type="EMBL" id="MBF8376561.1"/>
    </source>
</evidence>
<evidence type="ECO:0000256" key="2">
    <source>
        <dbReference type="ARBA" id="ARBA00022679"/>
    </source>
</evidence>
<evidence type="ECO:0000259" key="5">
    <source>
        <dbReference type="Pfam" id="PF00370"/>
    </source>
</evidence>
<dbReference type="InterPro" id="IPR000577">
    <property type="entry name" value="Carb_kinase_FGGY"/>
</dbReference>
<dbReference type="InterPro" id="IPR018485">
    <property type="entry name" value="FGGY_C"/>
</dbReference>
<name>A0ABS0EZV8_9BACL</name>
<protein>
    <submittedName>
        <fullName evidence="7">Gluconokinase</fullName>
    </submittedName>
</protein>
<accession>A0ABS0EZV8</accession>
<organism evidence="7 8">
    <name type="scientific">Alicyclobacillus mali</name>
    <name type="common">ex Roth et al. 2021</name>
    <dbReference type="NCBI Taxonomy" id="1123961"/>
    <lineage>
        <taxon>Bacteria</taxon>
        <taxon>Bacillati</taxon>
        <taxon>Bacillota</taxon>
        <taxon>Bacilli</taxon>
        <taxon>Bacillales</taxon>
        <taxon>Alicyclobacillaceae</taxon>
        <taxon>Alicyclobacillus</taxon>
    </lineage>
</organism>
<keyword evidence="3 4" id="KW-0418">Kinase</keyword>
<dbReference type="Pfam" id="PF02782">
    <property type="entry name" value="FGGY_C"/>
    <property type="match status" value="1"/>
</dbReference>
<keyword evidence="8" id="KW-1185">Reference proteome</keyword>
<dbReference type="EMBL" id="JADPKZ010000022">
    <property type="protein sequence ID" value="MBF8376561.1"/>
    <property type="molecule type" value="Genomic_DNA"/>
</dbReference>
<evidence type="ECO:0000256" key="1">
    <source>
        <dbReference type="ARBA" id="ARBA00009156"/>
    </source>
</evidence>
<comment type="similarity">
    <text evidence="1 4">Belongs to the FGGY kinase family.</text>
</comment>
<dbReference type="SUPFAM" id="SSF53067">
    <property type="entry name" value="Actin-like ATPase domain"/>
    <property type="match status" value="2"/>
</dbReference>
<gene>
    <name evidence="7" type="ORF">IW967_01550</name>
</gene>
<comment type="caution">
    <text evidence="7">The sequence shown here is derived from an EMBL/GenBank/DDBJ whole genome shotgun (WGS) entry which is preliminary data.</text>
</comment>
<sequence length="487" mass="52102">MTAVNRRDTCIVGLDLGTTSIKAVAYTPAGELLASRSAVVKTETGADGRAVQNPDDVADAAMAVLGHLAAEIAQKEGRIAALGMSAAMHSLVALDPRDEPLMPAMTWMDARPAEVAQALWASPDGPRLYARTGTPIHAMAPVCKLAWLRRERPDVFARARRFVSLKEYVWHRLFGEWVCDPAIASATGLFDVQRLDWDPDALEFAGVHADQLSRVVPSDWSQPLASCRLAPRLPLAEGAQAVVGGSDGVLATLAAGAKEREMLVATVGTSLAVRAASRRPVTNASLRTFCYALGEGEYVLGAPSNAGGIVIDWLVQTLLGHPGEIEQLLAAAGDVQVDDLFALPYVAGERAPFWDEGMSAAWVGLRLHHGPPHMVRAAVEGVLFHTRWLVEEMLGLAEGARGVMLAGRLFEQPWIAESAAALLPVPVWMQADADGAAYGAAMMAGRRVGVDLPMLAVMPGPQAQAVARADLERRYATWRELVEKLRA</sequence>
<evidence type="ECO:0000313" key="8">
    <source>
        <dbReference type="Proteomes" id="UP000642910"/>
    </source>
</evidence>
<dbReference type="InterPro" id="IPR018484">
    <property type="entry name" value="FGGY_N"/>
</dbReference>
<evidence type="ECO:0000259" key="6">
    <source>
        <dbReference type="Pfam" id="PF02782"/>
    </source>
</evidence>
<keyword evidence="2 4" id="KW-0808">Transferase</keyword>
<dbReference type="InterPro" id="IPR018483">
    <property type="entry name" value="Carb_kinase_FGGY_CS"/>
</dbReference>
<feature type="domain" description="Carbohydrate kinase FGGY C-terminal" evidence="6">
    <location>
        <begin position="264"/>
        <end position="446"/>
    </location>
</feature>
<dbReference type="CDD" id="cd07770">
    <property type="entry name" value="ASKHA_NBD_FGGY_GntK"/>
    <property type="match status" value="1"/>
</dbReference>
<dbReference type="InterPro" id="IPR043129">
    <property type="entry name" value="ATPase_NBD"/>
</dbReference>
<dbReference type="PROSITE" id="PS00933">
    <property type="entry name" value="FGGY_KINASES_1"/>
    <property type="match status" value="1"/>
</dbReference>
<feature type="domain" description="Carbohydrate kinase FGGY N-terminal" evidence="5">
    <location>
        <begin position="11"/>
        <end position="253"/>
    </location>
</feature>
<evidence type="ECO:0000256" key="3">
    <source>
        <dbReference type="ARBA" id="ARBA00022777"/>
    </source>
</evidence>
<dbReference type="PIRSF" id="PIRSF000538">
    <property type="entry name" value="GlpK"/>
    <property type="match status" value="1"/>
</dbReference>
<proteinExistence type="inferred from homology"/>
<dbReference type="InterPro" id="IPR050406">
    <property type="entry name" value="FGGY_Carb_Kinase"/>
</dbReference>